<dbReference type="Pfam" id="PF02805">
    <property type="entry name" value="Ada_Zn_binding"/>
    <property type="match status" value="1"/>
</dbReference>
<dbReference type="PANTHER" id="PTHR10815">
    <property type="entry name" value="METHYLATED-DNA--PROTEIN-CYSTEINE METHYLTRANSFERASE"/>
    <property type="match status" value="1"/>
</dbReference>
<proteinExistence type="predicted"/>
<feature type="binding site" evidence="11">
    <location>
        <position position="79"/>
    </location>
    <ligand>
        <name>Zn(2+)</name>
        <dbReference type="ChEBI" id="CHEBI:29105"/>
    </ligand>
</feature>
<evidence type="ECO:0000259" key="12">
    <source>
        <dbReference type="PROSITE" id="PS01124"/>
    </source>
</evidence>
<dbReference type="Pfam" id="PF12833">
    <property type="entry name" value="HTH_18"/>
    <property type="match status" value="1"/>
</dbReference>
<dbReference type="InterPro" id="IPR036388">
    <property type="entry name" value="WH-like_DNA-bd_sf"/>
</dbReference>
<dbReference type="GO" id="GO:0043565">
    <property type="term" value="F:sequence-specific DNA binding"/>
    <property type="evidence" value="ECO:0007669"/>
    <property type="project" value="InterPro"/>
</dbReference>
<keyword evidence="4" id="KW-0227">DNA damage</keyword>
<keyword evidence="5" id="KW-0805">Transcription regulation</keyword>
<feature type="binding site" evidence="11">
    <location>
        <position position="76"/>
    </location>
    <ligand>
        <name>Zn(2+)</name>
        <dbReference type="ChEBI" id="CHEBI:29105"/>
    </ligand>
</feature>
<keyword evidence="6" id="KW-0010">Activator</keyword>
<keyword evidence="3 13" id="KW-0808">Transferase</keyword>
<dbReference type="Gene3D" id="3.40.10.10">
    <property type="entry name" value="DNA Methylphosphotriester Repair Domain"/>
    <property type="match status" value="1"/>
</dbReference>
<dbReference type="SUPFAM" id="SSF46689">
    <property type="entry name" value="Homeodomain-like"/>
    <property type="match status" value="1"/>
</dbReference>
<dbReference type="NCBIfam" id="NF011964">
    <property type="entry name" value="PRK15435.1"/>
    <property type="match status" value="1"/>
</dbReference>
<dbReference type="Gene3D" id="1.10.10.10">
    <property type="entry name" value="Winged helix-like DNA-binding domain superfamily/Winged helix DNA-binding domain"/>
    <property type="match status" value="1"/>
</dbReference>
<keyword evidence="2 13" id="KW-0489">Methyltransferase</keyword>
<dbReference type="EMBL" id="CP030840">
    <property type="protein sequence ID" value="AXC09910.1"/>
    <property type="molecule type" value="Genomic_DNA"/>
</dbReference>
<dbReference type="NCBIfam" id="TIGR00589">
    <property type="entry name" value="ogt"/>
    <property type="match status" value="1"/>
</dbReference>
<dbReference type="PROSITE" id="PS00374">
    <property type="entry name" value="MGMT"/>
    <property type="match status" value="1"/>
</dbReference>
<dbReference type="GO" id="GO:0003700">
    <property type="term" value="F:DNA-binding transcription factor activity"/>
    <property type="evidence" value="ECO:0007669"/>
    <property type="project" value="InterPro"/>
</dbReference>
<comment type="catalytic activity">
    <reaction evidence="9">
        <text>a 6-O-methyl-2'-deoxyguanosine in DNA + L-cysteinyl-[protein] = S-methyl-L-cysteinyl-[protein] + a 2'-deoxyguanosine in DNA</text>
        <dbReference type="Rhea" id="RHEA:24000"/>
        <dbReference type="Rhea" id="RHEA-COMP:10131"/>
        <dbReference type="Rhea" id="RHEA-COMP:10132"/>
        <dbReference type="Rhea" id="RHEA-COMP:11367"/>
        <dbReference type="Rhea" id="RHEA-COMP:11368"/>
        <dbReference type="ChEBI" id="CHEBI:29950"/>
        <dbReference type="ChEBI" id="CHEBI:82612"/>
        <dbReference type="ChEBI" id="CHEBI:85445"/>
        <dbReference type="ChEBI" id="CHEBI:85448"/>
        <dbReference type="EC" id="2.1.1.63"/>
    </reaction>
</comment>
<dbReference type="CDD" id="cd06445">
    <property type="entry name" value="ATase"/>
    <property type="match status" value="1"/>
</dbReference>
<dbReference type="InterPro" id="IPR009057">
    <property type="entry name" value="Homeodomain-like_sf"/>
</dbReference>
<evidence type="ECO:0000256" key="5">
    <source>
        <dbReference type="ARBA" id="ARBA00023015"/>
    </source>
</evidence>
<evidence type="ECO:0000256" key="10">
    <source>
        <dbReference type="PIRSR" id="PIRSR000409-1"/>
    </source>
</evidence>
<dbReference type="FunFam" id="1.10.10.10:FF:000410">
    <property type="entry name" value="ADA regulatory protein, putative"/>
    <property type="match status" value="1"/>
</dbReference>
<keyword evidence="8" id="KW-0234">DNA repair</keyword>
<keyword evidence="7" id="KW-0804">Transcription</keyword>
<comment type="cofactor">
    <cofactor evidence="11">
        <name>Zn(2+)</name>
        <dbReference type="ChEBI" id="CHEBI:29105"/>
    </cofactor>
    <text evidence="11">Binds 1 zinc ion per subunit.</text>
</comment>
<dbReference type="SUPFAM" id="SSF46767">
    <property type="entry name" value="Methylated DNA-protein cysteine methyltransferase, C-terminal domain"/>
    <property type="match status" value="1"/>
</dbReference>
<evidence type="ECO:0000256" key="11">
    <source>
        <dbReference type="PIRSR" id="PIRSR000409-3"/>
    </source>
</evidence>
<dbReference type="PANTHER" id="PTHR10815:SF14">
    <property type="entry name" value="BIFUNCTIONAL TRANSCRIPTIONAL ACTIVATOR_DNA REPAIR ENZYME ADA"/>
    <property type="match status" value="1"/>
</dbReference>
<dbReference type="Pfam" id="PF01035">
    <property type="entry name" value="DNA_binding_1"/>
    <property type="match status" value="1"/>
</dbReference>
<evidence type="ECO:0000313" key="14">
    <source>
        <dbReference type="Proteomes" id="UP000253606"/>
    </source>
</evidence>
<keyword evidence="11" id="KW-0479">Metal-binding</keyword>
<accession>A0A2Z5FSW9</accession>
<dbReference type="Gene3D" id="1.10.10.60">
    <property type="entry name" value="Homeodomain-like"/>
    <property type="match status" value="1"/>
</dbReference>
<evidence type="ECO:0000256" key="1">
    <source>
        <dbReference type="ARBA" id="ARBA00001286"/>
    </source>
</evidence>
<dbReference type="GO" id="GO:0003908">
    <property type="term" value="F:methylated-DNA-[protein]-cysteine S-methyltransferase activity"/>
    <property type="evidence" value="ECO:0007669"/>
    <property type="project" value="UniProtKB-EC"/>
</dbReference>
<feature type="active site" description="Nucleophile; methyl group acceptor from methylphosphotriester" evidence="10">
    <location>
        <position position="45"/>
    </location>
</feature>
<dbReference type="InterPro" id="IPR016221">
    <property type="entry name" value="Bifunct_regulatory_prot_Ada"/>
</dbReference>
<evidence type="ECO:0000256" key="6">
    <source>
        <dbReference type="ARBA" id="ARBA00023159"/>
    </source>
</evidence>
<dbReference type="InterPro" id="IPR036631">
    <property type="entry name" value="MGMT_N_sf"/>
</dbReference>
<organism evidence="13 14">
    <name type="scientific">Acidisarcina polymorpha</name>
    <dbReference type="NCBI Taxonomy" id="2211140"/>
    <lineage>
        <taxon>Bacteria</taxon>
        <taxon>Pseudomonadati</taxon>
        <taxon>Acidobacteriota</taxon>
        <taxon>Terriglobia</taxon>
        <taxon>Terriglobales</taxon>
        <taxon>Acidobacteriaceae</taxon>
        <taxon>Acidisarcina</taxon>
    </lineage>
</organism>
<dbReference type="InterPro" id="IPR004026">
    <property type="entry name" value="Ada_DNA_repair_Zn-bd"/>
</dbReference>
<evidence type="ECO:0000256" key="9">
    <source>
        <dbReference type="ARBA" id="ARBA00049348"/>
    </source>
</evidence>
<dbReference type="GO" id="GO:0006281">
    <property type="term" value="P:DNA repair"/>
    <property type="evidence" value="ECO:0007669"/>
    <property type="project" value="UniProtKB-KW"/>
</dbReference>
<keyword evidence="11" id="KW-0862">Zinc</keyword>
<dbReference type="InterPro" id="IPR014048">
    <property type="entry name" value="MethylDNA_cys_MeTrfase_DNA-bd"/>
</dbReference>
<evidence type="ECO:0000256" key="4">
    <source>
        <dbReference type="ARBA" id="ARBA00022763"/>
    </source>
</evidence>
<dbReference type="InterPro" id="IPR036217">
    <property type="entry name" value="MethylDNA_cys_MeTrfase_DNAb"/>
</dbReference>
<dbReference type="InterPro" id="IPR001497">
    <property type="entry name" value="MethylDNA_cys_MeTrfase_AS"/>
</dbReference>
<gene>
    <name evidence="13" type="ORF">ACPOL_0535</name>
</gene>
<dbReference type="OrthoDB" id="9802228at2"/>
<dbReference type="RefSeq" id="WP_114205649.1">
    <property type="nucleotide sequence ID" value="NZ_CP030840.1"/>
</dbReference>
<dbReference type="InterPro" id="IPR018060">
    <property type="entry name" value="HTH_AraC"/>
</dbReference>
<dbReference type="SMART" id="SM00342">
    <property type="entry name" value="HTH_ARAC"/>
    <property type="match status" value="1"/>
</dbReference>
<dbReference type="Proteomes" id="UP000253606">
    <property type="component" value="Chromosome"/>
</dbReference>
<dbReference type="InterPro" id="IPR035451">
    <property type="entry name" value="Ada-like_dom_sf"/>
</dbReference>
<sequence>MNRQMEIEKLATETTNDPRWLLLVARDKESDGKFFYSVKTTGVYCRPSCAARLARPENVCFYTTTEAAEKAGFRACKRCKPAGLSLTEANTAKIEKVCRLIERSEETPSLEKLAKYAGMSVFHLHRTFKAITGLTPSGYGAAHRTKRIRKTLGKNQSVTDAIYDAGFNSSSRFYESANEVLGMTPTSFRDGGAKTVIHFAIAECSLGSILVAKSERGVCAVLMGDDPLLLVRDLQDQFPKAELVGDESGYEDLVAKAIGLIERPGVGLDLPLDIRGTAFQQRVWKALQQIPVGTTASYAEIAKSIGMPKAVRAVAQACGANTLAVAIPCHRVVRNDGTLSGYRWGVERKRALLDREAQA</sequence>
<evidence type="ECO:0000256" key="7">
    <source>
        <dbReference type="ARBA" id="ARBA00023163"/>
    </source>
</evidence>
<evidence type="ECO:0000256" key="8">
    <source>
        <dbReference type="ARBA" id="ARBA00023204"/>
    </source>
</evidence>
<dbReference type="PROSITE" id="PS01124">
    <property type="entry name" value="HTH_ARAC_FAMILY_2"/>
    <property type="match status" value="1"/>
</dbReference>
<evidence type="ECO:0000256" key="3">
    <source>
        <dbReference type="ARBA" id="ARBA00022679"/>
    </source>
</evidence>
<dbReference type="AlphaFoldDB" id="A0A2Z5FSW9"/>
<feature type="active site" description="Nucleophile; methyl group acceptor from either O6-methylguanine or O4-methylthymine" evidence="10">
    <location>
        <position position="329"/>
    </location>
</feature>
<dbReference type="SUPFAM" id="SSF57884">
    <property type="entry name" value="Ada DNA repair protein, N-terminal domain (N-Ada 10)"/>
    <property type="match status" value="1"/>
</dbReference>
<dbReference type="PIRSF" id="PIRSF000409">
    <property type="entry name" value="Ada"/>
    <property type="match status" value="1"/>
</dbReference>
<reference evidence="13 14" key="1">
    <citation type="journal article" date="2018" name="Front. Microbiol.">
        <title>Hydrolytic Capabilities as a Key to Environmental Success: Chitinolytic and Cellulolytic Acidobacteria From Acidic Sub-arctic Soils and Boreal Peatlands.</title>
        <authorList>
            <person name="Belova S.E."/>
            <person name="Ravin N.V."/>
            <person name="Pankratov T.A."/>
            <person name="Rakitin A.L."/>
            <person name="Ivanova A.A."/>
            <person name="Beletsky A.V."/>
            <person name="Mardanov A.V."/>
            <person name="Sinninghe Damste J.S."/>
            <person name="Dedysh S.N."/>
        </authorList>
    </citation>
    <scope>NUCLEOTIDE SEQUENCE [LARGE SCALE GENOMIC DNA]</scope>
    <source>
        <strain evidence="13 14">SBC82</strain>
    </source>
</reference>
<dbReference type="KEGG" id="abas:ACPOL_0535"/>
<feature type="binding site" evidence="11">
    <location>
        <position position="49"/>
    </location>
    <ligand>
        <name>Zn(2+)</name>
        <dbReference type="ChEBI" id="CHEBI:29105"/>
    </ligand>
</feature>
<feature type="domain" description="HTH araC/xylS-type" evidence="12">
    <location>
        <begin position="95"/>
        <end position="191"/>
    </location>
</feature>
<dbReference type="GO" id="GO:0008270">
    <property type="term" value="F:zinc ion binding"/>
    <property type="evidence" value="ECO:0007669"/>
    <property type="project" value="InterPro"/>
</dbReference>
<name>A0A2Z5FSW9_9BACT</name>
<comment type="catalytic activity">
    <reaction evidence="1">
        <text>a 4-O-methyl-thymidine in DNA + L-cysteinyl-[protein] = a thymidine in DNA + S-methyl-L-cysteinyl-[protein]</text>
        <dbReference type="Rhea" id="RHEA:53428"/>
        <dbReference type="Rhea" id="RHEA-COMP:10131"/>
        <dbReference type="Rhea" id="RHEA-COMP:10132"/>
        <dbReference type="Rhea" id="RHEA-COMP:13555"/>
        <dbReference type="Rhea" id="RHEA-COMP:13556"/>
        <dbReference type="ChEBI" id="CHEBI:29950"/>
        <dbReference type="ChEBI" id="CHEBI:82612"/>
        <dbReference type="ChEBI" id="CHEBI:137386"/>
        <dbReference type="ChEBI" id="CHEBI:137387"/>
        <dbReference type="EC" id="2.1.1.63"/>
    </reaction>
</comment>
<evidence type="ECO:0000256" key="2">
    <source>
        <dbReference type="ARBA" id="ARBA00022603"/>
    </source>
</evidence>
<feature type="binding site" evidence="11">
    <location>
        <position position="45"/>
    </location>
    <ligand>
        <name>Zn(2+)</name>
        <dbReference type="ChEBI" id="CHEBI:29105"/>
    </ligand>
</feature>
<dbReference type="SUPFAM" id="SSF53155">
    <property type="entry name" value="Methylated DNA-protein cysteine methyltransferase domain"/>
    <property type="match status" value="1"/>
</dbReference>
<protein>
    <submittedName>
        <fullName evidence="13">ADA regulatory protein / Methylated-DNA--protein-cysteine methyltransferase</fullName>
    </submittedName>
</protein>
<evidence type="ECO:0000313" key="13">
    <source>
        <dbReference type="EMBL" id="AXC09910.1"/>
    </source>
</evidence>
<dbReference type="Gene3D" id="3.30.160.70">
    <property type="entry name" value="Methylated DNA-protein cysteine methyltransferase domain"/>
    <property type="match status" value="1"/>
</dbReference>
<keyword evidence="14" id="KW-1185">Reference proteome</keyword>
<dbReference type="GO" id="GO:0032259">
    <property type="term" value="P:methylation"/>
    <property type="evidence" value="ECO:0007669"/>
    <property type="project" value="UniProtKB-KW"/>
</dbReference>